<keyword evidence="2" id="KW-1185">Reference proteome</keyword>
<protein>
    <submittedName>
        <fullName evidence="1">Uncharacterized protein</fullName>
    </submittedName>
</protein>
<sequence>MVEIPSNFIGDFKVGDNLVYNAGVLRSLCDHNGDGGLNKLVVVQVGAILEAALGQIIYRAQNFNREGVPNIAEADRQEIEGKKIDKLNNIIDVMRKYGLLDELEGGIYDELHALRKFRNKVHIQDDNQDVPCDEAVAFTPARCAWSLGLCATVLGFLSQKFPRPADVAKYVKPLRIPDA</sequence>
<dbReference type="Proteomes" id="UP000996601">
    <property type="component" value="Unassembled WGS sequence"/>
</dbReference>
<accession>A0ABT1RBT8</accession>
<comment type="caution">
    <text evidence="1">The sequence shown here is derived from an EMBL/GenBank/DDBJ whole genome shotgun (WGS) entry which is preliminary data.</text>
</comment>
<dbReference type="EMBL" id="WHSB02000008">
    <property type="protein sequence ID" value="MCQ4632656.1"/>
    <property type="molecule type" value="Genomic_DNA"/>
</dbReference>
<evidence type="ECO:0000313" key="2">
    <source>
        <dbReference type="Proteomes" id="UP000996601"/>
    </source>
</evidence>
<name>A0ABT1RBT8_9HYPH</name>
<reference evidence="1" key="1">
    <citation type="submission" date="2021-07" db="EMBL/GenBank/DDBJ databases">
        <title>Shinella sp. nov., a novel member of the genus Shinella from water.</title>
        <authorList>
            <person name="Deng Y."/>
        </authorList>
    </citation>
    <scope>NUCLEOTIDE SEQUENCE</scope>
    <source>
        <strain evidence="1">CPCC 100929</strain>
    </source>
</reference>
<dbReference type="RefSeq" id="WP_256119282.1">
    <property type="nucleotide sequence ID" value="NZ_WHSB02000008.1"/>
</dbReference>
<gene>
    <name evidence="1" type="ORF">GB927_021625</name>
</gene>
<organism evidence="1 2">
    <name type="scientific">Shinella lacus</name>
    <dbReference type="NCBI Taxonomy" id="2654216"/>
    <lineage>
        <taxon>Bacteria</taxon>
        <taxon>Pseudomonadati</taxon>
        <taxon>Pseudomonadota</taxon>
        <taxon>Alphaproteobacteria</taxon>
        <taxon>Hyphomicrobiales</taxon>
        <taxon>Rhizobiaceae</taxon>
        <taxon>Shinella</taxon>
    </lineage>
</organism>
<proteinExistence type="predicted"/>
<evidence type="ECO:0000313" key="1">
    <source>
        <dbReference type="EMBL" id="MCQ4632656.1"/>
    </source>
</evidence>